<name>A0A1T5D8W6_9BACT</name>
<dbReference type="Proteomes" id="UP000190852">
    <property type="component" value="Unassembled WGS sequence"/>
</dbReference>
<sequence>MLLHYKAKKQQFRAFYLVQLKVKRLSFLYVYPTFRTSKKRIQDFDFYLYIISNSSFNNLPCFLSSELIEL</sequence>
<dbReference type="AlphaFoldDB" id="A0A1T5D8W6"/>
<reference evidence="2" key="1">
    <citation type="submission" date="2017-02" db="EMBL/GenBank/DDBJ databases">
        <authorList>
            <person name="Varghese N."/>
            <person name="Submissions S."/>
        </authorList>
    </citation>
    <scope>NUCLEOTIDE SEQUENCE [LARGE SCALE GENOMIC DNA]</scope>
    <source>
        <strain evidence="2">DSM 24967</strain>
    </source>
</reference>
<organism evidence="1 2">
    <name type="scientific">Parabacteroides chartae</name>
    <dbReference type="NCBI Taxonomy" id="1037355"/>
    <lineage>
        <taxon>Bacteria</taxon>
        <taxon>Pseudomonadati</taxon>
        <taxon>Bacteroidota</taxon>
        <taxon>Bacteroidia</taxon>
        <taxon>Bacteroidales</taxon>
        <taxon>Tannerellaceae</taxon>
        <taxon>Parabacteroides</taxon>
    </lineage>
</organism>
<evidence type="ECO:0000313" key="2">
    <source>
        <dbReference type="Proteomes" id="UP000190852"/>
    </source>
</evidence>
<accession>A0A1T5D8W6</accession>
<keyword evidence="2" id="KW-1185">Reference proteome</keyword>
<evidence type="ECO:0000313" key="1">
    <source>
        <dbReference type="EMBL" id="SKB68109.1"/>
    </source>
</evidence>
<gene>
    <name evidence="1" type="ORF">SAMN05660349_02315</name>
</gene>
<protein>
    <submittedName>
        <fullName evidence="1">Uncharacterized protein</fullName>
    </submittedName>
</protein>
<dbReference type="EMBL" id="FUYQ01000017">
    <property type="protein sequence ID" value="SKB68109.1"/>
    <property type="molecule type" value="Genomic_DNA"/>
</dbReference>
<proteinExistence type="predicted"/>